<dbReference type="Pfam" id="PF11086">
    <property type="entry name" value="DUF2878"/>
    <property type="match status" value="1"/>
</dbReference>
<keyword evidence="1" id="KW-0812">Transmembrane</keyword>
<feature type="transmembrane region" description="Helical" evidence="1">
    <location>
        <begin position="55"/>
        <end position="73"/>
    </location>
</feature>
<feature type="transmembrane region" description="Helical" evidence="1">
    <location>
        <begin position="117"/>
        <end position="134"/>
    </location>
</feature>
<dbReference type="OrthoDB" id="5294764at2"/>
<feature type="transmembrane region" description="Helical" evidence="1">
    <location>
        <begin position="85"/>
        <end position="105"/>
    </location>
</feature>
<dbReference type="RefSeq" id="WP_098038085.1">
    <property type="nucleotide sequence ID" value="NZ_CWGJ01000011.1"/>
</dbReference>
<keyword evidence="1" id="KW-0472">Membrane</keyword>
<keyword evidence="1" id="KW-1133">Transmembrane helix</keyword>
<evidence type="ECO:0000313" key="3">
    <source>
        <dbReference type="Proteomes" id="UP000220251"/>
    </source>
</evidence>
<proteinExistence type="predicted"/>
<reference evidence="3" key="1">
    <citation type="submission" date="2015-06" db="EMBL/GenBank/DDBJ databases">
        <authorList>
            <person name="Bertelli C."/>
        </authorList>
    </citation>
    <scope>NUCLEOTIDE SEQUENCE [LARGE SCALE GENOMIC DNA]</scope>
    <source>
        <strain evidence="3">CRIB-30</strain>
    </source>
</reference>
<gene>
    <name evidence="2" type="ORF">ELAC_0890</name>
</gene>
<evidence type="ECO:0000256" key="1">
    <source>
        <dbReference type="SAM" id="Phobius"/>
    </source>
</evidence>
<dbReference type="AlphaFoldDB" id="A0A0H5DRD8"/>
<sequence>MMLITLILYYAGWFFTIALAAAGRPFTAALACLLAGSSQLLIHYFYTRSGYYREIFLALYAVLIGFFAESFFLNVSITGFNPPGLIASLPPLWIVLLYPLFSMTINGAMHWMMNSKILQVIVGGLAPICYIAGAKVGACQLPRGSVAAYIVIGITWPLVILTMTTLLKKIEILVESVFKKSQTPTPLYMLYDGKCPICMRETRFLKKKNSSVVYVDITSPEFTSLFSVNYAEAMQQMVALEADGTKHVGVDAFHEIYLRRGLLFMAIALKLPGLEPIWTFFYKIFAKNRLKLTGRGCDLR</sequence>
<keyword evidence="3" id="KW-1185">Reference proteome</keyword>
<dbReference type="InterPro" id="IPR007263">
    <property type="entry name" value="DCC1-like"/>
</dbReference>
<dbReference type="GO" id="GO:0015035">
    <property type="term" value="F:protein-disulfide reductase activity"/>
    <property type="evidence" value="ECO:0007669"/>
    <property type="project" value="InterPro"/>
</dbReference>
<dbReference type="PANTHER" id="PTHR34290:SF2">
    <property type="entry name" value="OS04G0668800 PROTEIN"/>
    <property type="match status" value="1"/>
</dbReference>
<dbReference type="PANTHER" id="PTHR34290">
    <property type="entry name" value="SI:CH73-390P7.2"/>
    <property type="match status" value="1"/>
</dbReference>
<dbReference type="InterPro" id="IPR021306">
    <property type="entry name" value="DUF2878"/>
</dbReference>
<organism evidence="2 3">
    <name type="scientific">Estrella lausannensis</name>
    <dbReference type="NCBI Taxonomy" id="483423"/>
    <lineage>
        <taxon>Bacteria</taxon>
        <taxon>Pseudomonadati</taxon>
        <taxon>Chlamydiota</taxon>
        <taxon>Chlamydiia</taxon>
        <taxon>Parachlamydiales</taxon>
        <taxon>Candidatus Criblamydiaceae</taxon>
        <taxon>Estrella</taxon>
    </lineage>
</organism>
<evidence type="ECO:0000313" key="2">
    <source>
        <dbReference type="EMBL" id="CRX38239.1"/>
    </source>
</evidence>
<dbReference type="InterPro" id="IPR044691">
    <property type="entry name" value="DCC1_Trx"/>
</dbReference>
<dbReference type="Proteomes" id="UP000220251">
    <property type="component" value="Unassembled WGS sequence"/>
</dbReference>
<protein>
    <submittedName>
        <fullName evidence="2">Putative membrane protein</fullName>
    </submittedName>
</protein>
<dbReference type="EMBL" id="CWGJ01000011">
    <property type="protein sequence ID" value="CRX38239.1"/>
    <property type="molecule type" value="Genomic_DNA"/>
</dbReference>
<name>A0A0H5DRD8_9BACT</name>
<accession>A0A0H5DRD8</accession>
<feature type="transmembrane region" description="Helical" evidence="1">
    <location>
        <begin position="146"/>
        <end position="167"/>
    </location>
</feature>
<dbReference type="Pfam" id="PF04134">
    <property type="entry name" value="DCC1-like"/>
    <property type="match status" value="1"/>
</dbReference>